<accession>A0A226EHH0</accession>
<dbReference type="PANTHER" id="PTHR19918:SF8">
    <property type="entry name" value="FI02843P"/>
    <property type="match status" value="1"/>
</dbReference>
<sequence length="536" mass="59236">MVFAVPLTPPVLRTTAAGASTTMFASTPKRLGHPKILQDVANSLNCSSASLQSINGSFANLSLNRSIKNSHESSKTAKTPVVDKSRLNKSASRSTKTPVADRFVPDRGNFEMAHYLLKKAADEENQNQGDKKGKQKKEASLYSRSLTESMLGVADLSSVRILSYTQKPKAPPEGYQNALKVVYQGSSVVSSNPVVKYRVYPKSPDRVLDAPDIVDDFYLNLLDWSDSNVVAIALKDQVYLWTAHTAEIVRIPCDVAESNMQMVTSVGWMQDGAHLVCALDTGRIQIWDVERTKLLRTLRTDDENERIAALNLNAHLLTQGNRLGTLRNHDLRIAEHEVMTRRGAHSQEVCGVRWSLDGRFCATGGNDNIVNIWDSMNMNNTCQPVCSFSEHQAAIKAICWSPSHSSVLATGGGTNDRCIKLWNISSGMLLKSINAESQVSGLIWSENYREILSSHGFTKNQLALWKYPEMTQVGEMLGHQSRILHMALSPDKTTVATVGADETLRFWRIFPPTKSSADSKKKKVTSQIISGFNALR</sequence>
<dbReference type="OrthoDB" id="10263272at2759"/>
<keyword evidence="11" id="KW-1185">Reference proteome</keyword>
<dbReference type="InterPro" id="IPR001680">
    <property type="entry name" value="WD40_rpt"/>
</dbReference>
<evidence type="ECO:0000313" key="11">
    <source>
        <dbReference type="Proteomes" id="UP000198287"/>
    </source>
</evidence>
<feature type="repeat" description="WD" evidence="7">
    <location>
        <begin position="256"/>
        <end position="297"/>
    </location>
</feature>
<dbReference type="GO" id="GO:0010997">
    <property type="term" value="F:anaphase-promoting complex binding"/>
    <property type="evidence" value="ECO:0007669"/>
    <property type="project" value="InterPro"/>
</dbReference>
<comment type="similarity">
    <text evidence="1">Belongs to the WD repeat CDC20/Fizzy family.</text>
</comment>
<dbReference type="GO" id="GO:0031145">
    <property type="term" value="P:anaphase-promoting complex-dependent catabolic process"/>
    <property type="evidence" value="ECO:0007669"/>
    <property type="project" value="TreeGrafter"/>
</dbReference>
<feature type="repeat" description="WD" evidence="7">
    <location>
        <begin position="476"/>
        <end position="509"/>
    </location>
</feature>
<name>A0A226EHH0_FOLCA</name>
<evidence type="ECO:0000256" key="5">
    <source>
        <dbReference type="ARBA" id="ARBA00022776"/>
    </source>
</evidence>
<dbReference type="SMART" id="SM00320">
    <property type="entry name" value="WD40"/>
    <property type="match status" value="4"/>
</dbReference>
<dbReference type="GO" id="GO:0005680">
    <property type="term" value="C:anaphase-promoting complex"/>
    <property type="evidence" value="ECO:0007669"/>
    <property type="project" value="TreeGrafter"/>
</dbReference>
<evidence type="ECO:0000256" key="2">
    <source>
        <dbReference type="ARBA" id="ARBA00022574"/>
    </source>
</evidence>
<organism evidence="10 11">
    <name type="scientific">Folsomia candida</name>
    <name type="common">Springtail</name>
    <dbReference type="NCBI Taxonomy" id="158441"/>
    <lineage>
        <taxon>Eukaryota</taxon>
        <taxon>Metazoa</taxon>
        <taxon>Ecdysozoa</taxon>
        <taxon>Arthropoda</taxon>
        <taxon>Hexapoda</taxon>
        <taxon>Collembola</taxon>
        <taxon>Entomobryomorpha</taxon>
        <taxon>Isotomoidea</taxon>
        <taxon>Isotomidae</taxon>
        <taxon>Proisotominae</taxon>
        <taxon>Folsomia</taxon>
    </lineage>
</organism>
<reference evidence="10 11" key="1">
    <citation type="submission" date="2015-12" db="EMBL/GenBank/DDBJ databases">
        <title>The genome of Folsomia candida.</title>
        <authorList>
            <person name="Faddeeva A."/>
            <person name="Derks M.F."/>
            <person name="Anvar Y."/>
            <person name="Smit S."/>
            <person name="Van Straalen N."/>
            <person name="Roelofs D."/>
        </authorList>
    </citation>
    <scope>NUCLEOTIDE SEQUENCE [LARGE SCALE GENOMIC DNA]</scope>
    <source>
        <strain evidence="10 11">VU population</strain>
        <tissue evidence="10">Whole body</tissue>
    </source>
</reference>
<dbReference type="PROSITE" id="PS50082">
    <property type="entry name" value="WD_REPEATS_2"/>
    <property type="match status" value="4"/>
</dbReference>
<dbReference type="GO" id="GO:0051301">
    <property type="term" value="P:cell division"/>
    <property type="evidence" value="ECO:0007669"/>
    <property type="project" value="UniProtKB-KW"/>
</dbReference>
<dbReference type="Pfam" id="PF24807">
    <property type="entry name" value="WD40_CDC20-Fz"/>
    <property type="match status" value="1"/>
</dbReference>
<feature type="compositionally biased region" description="Polar residues" evidence="8">
    <location>
        <begin position="88"/>
        <end position="97"/>
    </location>
</feature>
<dbReference type="InterPro" id="IPR056150">
    <property type="entry name" value="WD40_CDC20-Fz"/>
</dbReference>
<dbReference type="SUPFAM" id="SSF50978">
    <property type="entry name" value="WD40 repeat-like"/>
    <property type="match status" value="1"/>
</dbReference>
<keyword evidence="2 7" id="KW-0853">WD repeat</keyword>
<dbReference type="PANTHER" id="PTHR19918">
    <property type="entry name" value="CELL DIVISION CYCLE 20 CDC20 FIZZY -RELATED"/>
    <property type="match status" value="1"/>
</dbReference>
<dbReference type="InterPro" id="IPR015943">
    <property type="entry name" value="WD40/YVTN_repeat-like_dom_sf"/>
</dbReference>
<dbReference type="PROSITE" id="PS00678">
    <property type="entry name" value="WD_REPEATS_1"/>
    <property type="match status" value="1"/>
</dbReference>
<evidence type="ECO:0000256" key="4">
    <source>
        <dbReference type="ARBA" id="ARBA00022737"/>
    </source>
</evidence>
<dbReference type="EMBL" id="LNIX01000003">
    <property type="protein sequence ID" value="OXA57123.1"/>
    <property type="molecule type" value="Genomic_DNA"/>
</dbReference>
<proteinExistence type="inferred from homology"/>
<dbReference type="AlphaFoldDB" id="A0A226EHH0"/>
<evidence type="ECO:0000313" key="10">
    <source>
        <dbReference type="EMBL" id="OXA57123.1"/>
    </source>
</evidence>
<feature type="domain" description="CDC20/Fizzy WD40" evidence="9">
    <location>
        <begin position="208"/>
        <end position="507"/>
    </location>
</feature>
<feature type="region of interest" description="Disordered" evidence="8">
    <location>
        <begin position="120"/>
        <end position="139"/>
    </location>
</feature>
<evidence type="ECO:0000259" key="9">
    <source>
        <dbReference type="Pfam" id="PF24807"/>
    </source>
</evidence>
<dbReference type="InterPro" id="IPR033010">
    <property type="entry name" value="Cdc20/Fizzy"/>
</dbReference>
<keyword evidence="3 10" id="KW-0132">Cell division</keyword>
<keyword evidence="5" id="KW-0498">Mitosis</keyword>
<keyword evidence="6" id="KW-0131">Cell cycle</keyword>
<evidence type="ECO:0000256" key="3">
    <source>
        <dbReference type="ARBA" id="ARBA00022618"/>
    </source>
</evidence>
<dbReference type="GO" id="GO:1990757">
    <property type="term" value="F:ubiquitin ligase activator activity"/>
    <property type="evidence" value="ECO:0007669"/>
    <property type="project" value="TreeGrafter"/>
</dbReference>
<evidence type="ECO:0000256" key="6">
    <source>
        <dbReference type="ARBA" id="ARBA00023306"/>
    </source>
</evidence>
<dbReference type="InterPro" id="IPR019775">
    <property type="entry name" value="WD40_repeat_CS"/>
</dbReference>
<gene>
    <name evidence="10" type="ORF">Fcan01_07602</name>
</gene>
<dbReference type="STRING" id="158441.A0A226EHH0"/>
<comment type="caution">
    <text evidence="10">The sequence shown here is derived from an EMBL/GenBank/DDBJ whole genome shotgun (WGS) entry which is preliminary data.</text>
</comment>
<dbReference type="PROSITE" id="PS50294">
    <property type="entry name" value="WD_REPEATS_REGION"/>
    <property type="match status" value="2"/>
</dbReference>
<dbReference type="GO" id="GO:1905786">
    <property type="term" value="P:positive regulation of anaphase-promoting complex-dependent catabolic process"/>
    <property type="evidence" value="ECO:0007669"/>
    <property type="project" value="TreeGrafter"/>
</dbReference>
<dbReference type="Proteomes" id="UP000198287">
    <property type="component" value="Unassembled WGS sequence"/>
</dbReference>
<keyword evidence="4" id="KW-0677">Repeat</keyword>
<dbReference type="Gene3D" id="2.130.10.10">
    <property type="entry name" value="YVTN repeat-like/Quinoprotein amine dehydrogenase"/>
    <property type="match status" value="1"/>
</dbReference>
<feature type="compositionally biased region" description="Basic and acidic residues" evidence="8">
    <location>
        <begin position="69"/>
        <end position="86"/>
    </location>
</feature>
<dbReference type="OMA" id="AANTYTH"/>
<feature type="region of interest" description="Disordered" evidence="8">
    <location>
        <begin position="67"/>
        <end position="103"/>
    </location>
</feature>
<evidence type="ECO:0000256" key="1">
    <source>
        <dbReference type="ARBA" id="ARBA00006445"/>
    </source>
</evidence>
<feature type="repeat" description="WD" evidence="7">
    <location>
        <begin position="388"/>
        <end position="432"/>
    </location>
</feature>
<evidence type="ECO:0000256" key="7">
    <source>
        <dbReference type="PROSITE-ProRule" id="PRU00221"/>
    </source>
</evidence>
<protein>
    <submittedName>
        <fullName evidence="10">Cell division cycle protein 20</fullName>
    </submittedName>
</protein>
<evidence type="ECO:0000256" key="8">
    <source>
        <dbReference type="SAM" id="MobiDB-lite"/>
    </source>
</evidence>
<feature type="compositionally biased region" description="Basic and acidic residues" evidence="8">
    <location>
        <begin position="129"/>
        <end position="139"/>
    </location>
</feature>
<dbReference type="InterPro" id="IPR036322">
    <property type="entry name" value="WD40_repeat_dom_sf"/>
</dbReference>
<feature type="repeat" description="WD" evidence="7">
    <location>
        <begin position="342"/>
        <end position="374"/>
    </location>
</feature>